<protein>
    <submittedName>
        <fullName evidence="2">Uncharacterized protein</fullName>
    </submittedName>
</protein>
<organism evidence="2 3">
    <name type="scientific">Streptomyces phage EGole</name>
    <dbReference type="NCBI Taxonomy" id="2517973"/>
    <lineage>
        <taxon>Viruses</taxon>
        <taxon>Duplodnaviria</taxon>
        <taxon>Heunggongvirae</taxon>
        <taxon>Uroviricota</taxon>
        <taxon>Caudoviricetes</taxon>
        <taxon>Stanwilliamsviridae</taxon>
        <taxon>Boydwoodruffvirinae</taxon>
        <taxon>Samistivirus</taxon>
        <taxon>Samistivirus egole</taxon>
    </lineage>
</organism>
<sequence>MRERTQSPRTRERRSDILANLPVPRVVRVQVEVKPLNEVHVYS</sequence>
<dbReference type="EMBL" id="MK494112">
    <property type="protein sequence ID" value="QBP30808.1"/>
    <property type="molecule type" value="Genomic_DNA"/>
</dbReference>
<dbReference type="RefSeq" id="YP_010101638.1">
    <property type="nucleotide sequence ID" value="NC_055791.1"/>
</dbReference>
<dbReference type="KEGG" id="vg:65119401"/>
<evidence type="ECO:0000313" key="3">
    <source>
        <dbReference type="Proteomes" id="UP000295379"/>
    </source>
</evidence>
<dbReference type="Proteomes" id="UP000295379">
    <property type="component" value="Segment"/>
</dbReference>
<name>A0A482JE44_9CAUD</name>
<gene>
    <name evidence="2" type="primary">264</name>
    <name evidence="1" type="synonym">10</name>
    <name evidence="1" type="ORF">SEA_EGOLE_10</name>
    <name evidence="2" type="ORF">SEA_EGOLE_264</name>
</gene>
<reference evidence="2 3" key="1">
    <citation type="submission" date="2019-02" db="EMBL/GenBank/DDBJ databases">
        <authorList>
            <person name="Montgomery L.N."/>
            <person name="Ray S.M."/>
            <person name="Barba J."/>
            <person name="Russ E.M."/>
            <person name="Bhuiyan S."/>
            <person name="Nayek S."/>
            <person name="Hughes L.E."/>
            <person name="Garlena R.A."/>
            <person name="Russell D.A."/>
            <person name="Pope W.H."/>
            <person name="Jacobs-Sera D."/>
            <person name="Hatfull G.F."/>
        </authorList>
    </citation>
    <scope>NUCLEOTIDE SEQUENCE [LARGE SCALE GENOMIC DNA]</scope>
</reference>
<dbReference type="EMBL" id="MK494112">
    <property type="protein sequence ID" value="QBP31004.1"/>
    <property type="molecule type" value="Genomic_DNA"/>
</dbReference>
<evidence type="ECO:0000313" key="2">
    <source>
        <dbReference type="EMBL" id="QBP31004.1"/>
    </source>
</evidence>
<dbReference type="GeneID" id="65119401"/>
<keyword evidence="3" id="KW-1185">Reference proteome</keyword>
<evidence type="ECO:0000313" key="1">
    <source>
        <dbReference type="EMBL" id="QBP30808.1"/>
    </source>
</evidence>
<proteinExistence type="predicted"/>
<accession>A0A482JE44</accession>